<accession>A0A1B6IU51</accession>
<dbReference type="InterPro" id="IPR043504">
    <property type="entry name" value="Peptidase_S1_PA_chymotrypsin"/>
</dbReference>
<dbReference type="CDD" id="cd00190">
    <property type="entry name" value="Tryp_SPc"/>
    <property type="match status" value="1"/>
</dbReference>
<dbReference type="FunFam" id="2.40.10.10:FF:000028">
    <property type="entry name" value="Serine protease easter"/>
    <property type="match status" value="1"/>
</dbReference>
<proteinExistence type="inferred from homology"/>
<dbReference type="Gene3D" id="2.40.10.10">
    <property type="entry name" value="Trypsin-like serine proteases"/>
    <property type="match status" value="2"/>
</dbReference>
<dbReference type="SMART" id="SM00020">
    <property type="entry name" value="Tryp_SPc"/>
    <property type="match status" value="1"/>
</dbReference>
<dbReference type="PROSITE" id="PS00134">
    <property type="entry name" value="TRYPSIN_HIS"/>
    <property type="match status" value="1"/>
</dbReference>
<dbReference type="PANTHER" id="PTHR24256">
    <property type="entry name" value="TRYPTASE-RELATED"/>
    <property type="match status" value="1"/>
</dbReference>
<keyword evidence="2" id="KW-1015">Disulfide bond</keyword>
<dbReference type="InterPro" id="IPR009003">
    <property type="entry name" value="Peptidase_S1_PA"/>
</dbReference>
<reference evidence="6" key="1">
    <citation type="submission" date="2015-11" db="EMBL/GenBank/DDBJ databases">
        <title>De novo transcriptome assembly of four potential Pierce s Disease insect vectors from Arizona vineyards.</title>
        <authorList>
            <person name="Tassone E.E."/>
        </authorList>
    </citation>
    <scope>NUCLEOTIDE SEQUENCE</scope>
</reference>
<name>A0A1B6IU51_9HEMI</name>
<keyword evidence="1" id="KW-0732">Signal</keyword>
<dbReference type="PRINTS" id="PR00722">
    <property type="entry name" value="CHYMOTRYPSIN"/>
</dbReference>
<evidence type="ECO:0000313" key="6">
    <source>
        <dbReference type="EMBL" id="JAS90442.1"/>
    </source>
</evidence>
<dbReference type="Pfam" id="PF00089">
    <property type="entry name" value="Trypsin"/>
    <property type="match status" value="1"/>
</dbReference>
<evidence type="ECO:0000256" key="2">
    <source>
        <dbReference type="ARBA" id="ARBA00023157"/>
    </source>
</evidence>
<evidence type="ECO:0000256" key="4">
    <source>
        <dbReference type="ARBA" id="ARBA00024195"/>
    </source>
</evidence>
<dbReference type="InterPro" id="IPR018114">
    <property type="entry name" value="TRYPSIN_HIS"/>
</dbReference>
<dbReference type="GO" id="GO:0006508">
    <property type="term" value="P:proteolysis"/>
    <property type="evidence" value="ECO:0007669"/>
    <property type="project" value="InterPro"/>
</dbReference>
<dbReference type="AlphaFoldDB" id="A0A1B6IU51"/>
<gene>
    <name evidence="6" type="ORF">g.9808</name>
</gene>
<dbReference type="PROSITE" id="PS50240">
    <property type="entry name" value="TRYPSIN_DOM"/>
    <property type="match status" value="1"/>
</dbReference>
<evidence type="ECO:0000256" key="3">
    <source>
        <dbReference type="ARBA" id="ARBA00023180"/>
    </source>
</evidence>
<keyword evidence="3" id="KW-0325">Glycoprotein</keyword>
<dbReference type="SUPFAM" id="SSF50494">
    <property type="entry name" value="Trypsin-like serine proteases"/>
    <property type="match status" value="1"/>
</dbReference>
<comment type="similarity">
    <text evidence="4">Belongs to the peptidase S1 family. CLIP subfamily.</text>
</comment>
<evidence type="ECO:0000259" key="5">
    <source>
        <dbReference type="PROSITE" id="PS50240"/>
    </source>
</evidence>
<protein>
    <recommendedName>
        <fullName evidence="5">Peptidase S1 domain-containing protein</fullName>
    </recommendedName>
</protein>
<sequence>MLGTINPILALQLVVVSCFYHKLLHRLKYEIHPNWRLLPIHDCGVRTVFNGDIGQMMTEDDIAELGQHPWIAAIFVKTNDSVVFECGGSLINARYILTAAHCVYRKHVFKVTLGEHNQSTYVDCNKEKTHCAPPRVNKEVDDVIIHPDYYITKSQFFSRTDIALVRLKRPIDYFTDYIRPICLPTFATYQDFDGRQMEVAGWGTTSSGEDSDTLQSVRVPVVPYKKCFKLWNEAVLERKLCNSDDEEGCQIDFEDNVICAGGVEGKGVSKGYSGGPLITPMRVPGSGHVMFIVGVVSFGVDKFHNLSVPPDVYTRVSQYMMWIMDTIKD</sequence>
<evidence type="ECO:0000256" key="1">
    <source>
        <dbReference type="ARBA" id="ARBA00022729"/>
    </source>
</evidence>
<dbReference type="InterPro" id="IPR001314">
    <property type="entry name" value="Peptidase_S1A"/>
</dbReference>
<feature type="domain" description="Peptidase S1" evidence="5">
    <location>
        <begin position="48"/>
        <end position="328"/>
    </location>
</feature>
<organism evidence="6">
    <name type="scientific">Homalodisca liturata</name>
    <dbReference type="NCBI Taxonomy" id="320908"/>
    <lineage>
        <taxon>Eukaryota</taxon>
        <taxon>Metazoa</taxon>
        <taxon>Ecdysozoa</taxon>
        <taxon>Arthropoda</taxon>
        <taxon>Hexapoda</taxon>
        <taxon>Insecta</taxon>
        <taxon>Pterygota</taxon>
        <taxon>Neoptera</taxon>
        <taxon>Paraneoptera</taxon>
        <taxon>Hemiptera</taxon>
        <taxon>Auchenorrhyncha</taxon>
        <taxon>Membracoidea</taxon>
        <taxon>Cicadellidae</taxon>
        <taxon>Cicadellinae</taxon>
        <taxon>Proconiini</taxon>
        <taxon>Homalodisca</taxon>
    </lineage>
</organism>
<dbReference type="InterPro" id="IPR051487">
    <property type="entry name" value="Ser/Thr_Proteases_Immune/Dev"/>
</dbReference>
<dbReference type="GO" id="GO:0004252">
    <property type="term" value="F:serine-type endopeptidase activity"/>
    <property type="evidence" value="ECO:0007669"/>
    <property type="project" value="InterPro"/>
</dbReference>
<dbReference type="InterPro" id="IPR001254">
    <property type="entry name" value="Trypsin_dom"/>
</dbReference>
<dbReference type="EMBL" id="GECU01017264">
    <property type="protein sequence ID" value="JAS90442.1"/>
    <property type="molecule type" value="Transcribed_RNA"/>
</dbReference>